<protein>
    <recommendedName>
        <fullName evidence="6">Bms1-type G domain-containing protein</fullName>
    </recommendedName>
</protein>
<evidence type="ECO:0000256" key="1">
    <source>
        <dbReference type="ARBA" id="ARBA00004604"/>
    </source>
</evidence>
<dbReference type="Pfam" id="PF08142">
    <property type="entry name" value="AARP2CN"/>
    <property type="match status" value="1"/>
</dbReference>
<accession>A0A8H7RXF5</accession>
<proteinExistence type="inferred from homology"/>
<gene>
    <name evidence="7" type="ORF">INT45_005456</name>
</gene>
<dbReference type="SMART" id="SM01362">
    <property type="entry name" value="DUF663"/>
    <property type="match status" value="1"/>
</dbReference>
<dbReference type="Proteomes" id="UP000646827">
    <property type="component" value="Unassembled WGS sequence"/>
</dbReference>
<dbReference type="GO" id="GO:0000462">
    <property type="term" value="P:maturation of SSU-rRNA from tricistronic rRNA transcript (SSU-rRNA, 5.8S rRNA, LSU-rRNA)"/>
    <property type="evidence" value="ECO:0007669"/>
    <property type="project" value="TreeGrafter"/>
</dbReference>
<sequence>MGSEQRHRAGRLHQSNKPFKSRHASKSSLKEKSKGKVNRTAIRRTGGVKIVGKTDRRNAAKLEQQKKREEMTRIHRIFEGRHGAPKIVPVLSLCPDTDVHVAIASLYRSIGQEPPTNPYESSVLNVERFKQKIQFVPLRRNFVDVMDAFKVADMAILLLSAEVEVDQFGINCLLGILNQGLVSVTPVVQHMDKVAPKMQVSVKKSLVAFNQQFFPNEEHLFTLDTEADSTGVLRYITSQRPKPLAWRDLHPYMLADDVQYVPSDQDVGTLKVTGFARGNPFNANRLVHLQSFGDFQIEQITTAPNDSNKSNDMEEDEQVADKPVPGEQDDLVAENEPDFMENEQTWPTEEELAAGEEQMRLMGREMDEDMSRNNNGKVTKRVPKGTSAYQAAWIVDSEDEDYSEDEDEDDDMEMTLDNGDDHVEPADLIFGNNNNNDDIDEEYEEIELEEKGGYKDELDPEEERRQFEEYMATRQKEFNENTEFPDEIDTPINLPARERFQRYRGLQSFRTSPWDPYENLPIDYARIFQFENFKRTKARVVTQAIVGNVKPGTRITLWIKNVPKEAYGAYNKQRPYIVFGLLQYEHKMSLLNFQIQRDNAYEEPVKSKDPMVLHVGFRRYSVRPIYSQNSNKGTNHVHKFERFLPMGGSSIATVYGPVVFGKVPCMFYKETDNVNEPILVSTGTFMNTDVKRIVAKRIVLSGHPFKIHKRSAVIRYMFFNPEDINYFKPIQLTTKYGRVGHIRESLGTHGYMKCIFDGSITQQDTILMNLYKRVYPKWNTELWKGALDSSEYSSDKIVTD</sequence>
<dbReference type="OrthoDB" id="119302at2759"/>
<evidence type="ECO:0000256" key="2">
    <source>
        <dbReference type="ARBA" id="ARBA00022517"/>
    </source>
</evidence>
<evidence type="ECO:0000259" key="6">
    <source>
        <dbReference type="PROSITE" id="PS51714"/>
    </source>
</evidence>
<dbReference type="GO" id="GO:0034511">
    <property type="term" value="F:U3 snoRNA binding"/>
    <property type="evidence" value="ECO:0007669"/>
    <property type="project" value="TreeGrafter"/>
</dbReference>
<dbReference type="GO" id="GO:0000479">
    <property type="term" value="P:endonucleolytic cleavage of tricistronic rRNA transcript (SSU-rRNA, 5.8S rRNA, LSU-rRNA)"/>
    <property type="evidence" value="ECO:0007669"/>
    <property type="project" value="TreeGrafter"/>
</dbReference>
<dbReference type="AlphaFoldDB" id="A0A8H7RXF5"/>
<dbReference type="EMBL" id="JAEPRB010000209">
    <property type="protein sequence ID" value="KAG2218809.1"/>
    <property type="molecule type" value="Genomic_DNA"/>
</dbReference>
<comment type="caution">
    <text evidence="7">The sequence shown here is derived from an EMBL/GenBank/DDBJ whole genome shotgun (WGS) entry which is preliminary data.</text>
</comment>
<dbReference type="InterPro" id="IPR039761">
    <property type="entry name" value="Bms1/Tsr1"/>
</dbReference>
<feature type="region of interest" description="Disordered" evidence="5">
    <location>
        <begin position="1"/>
        <end position="42"/>
    </location>
</feature>
<dbReference type="GO" id="GO:0005525">
    <property type="term" value="F:GTP binding"/>
    <property type="evidence" value="ECO:0007669"/>
    <property type="project" value="TreeGrafter"/>
</dbReference>
<dbReference type="PROSITE" id="PS51714">
    <property type="entry name" value="G_BMS1"/>
    <property type="match status" value="1"/>
</dbReference>
<dbReference type="GO" id="GO:0005730">
    <property type="term" value="C:nucleolus"/>
    <property type="evidence" value="ECO:0007669"/>
    <property type="project" value="UniProtKB-SubCell"/>
</dbReference>
<dbReference type="PANTHER" id="PTHR12858:SF1">
    <property type="entry name" value="PRE-RRNA-PROCESSING PROTEIN TSR1 HOMOLOG"/>
    <property type="match status" value="1"/>
</dbReference>
<feature type="compositionally biased region" description="Acidic residues" evidence="5">
    <location>
        <begin position="327"/>
        <end position="337"/>
    </location>
</feature>
<feature type="domain" description="Bms1-type G" evidence="6">
    <location>
        <begin position="84"/>
        <end position="242"/>
    </location>
</feature>
<dbReference type="InterPro" id="IPR007034">
    <property type="entry name" value="BMS1_TSR1_C"/>
</dbReference>
<dbReference type="PANTHER" id="PTHR12858">
    <property type="entry name" value="RIBOSOME BIOGENESIS PROTEIN"/>
    <property type="match status" value="1"/>
</dbReference>
<dbReference type="InterPro" id="IPR012948">
    <property type="entry name" value="AARP2CN"/>
</dbReference>
<dbReference type="InterPro" id="IPR030387">
    <property type="entry name" value="G_Bms1/Tsr1_dom"/>
</dbReference>
<evidence type="ECO:0000256" key="3">
    <source>
        <dbReference type="ARBA" id="ARBA00023242"/>
    </source>
</evidence>
<dbReference type="GO" id="GO:0003924">
    <property type="term" value="F:GTPase activity"/>
    <property type="evidence" value="ECO:0007669"/>
    <property type="project" value="TreeGrafter"/>
</dbReference>
<evidence type="ECO:0000313" key="7">
    <source>
        <dbReference type="EMBL" id="KAG2218809.1"/>
    </source>
</evidence>
<keyword evidence="8" id="KW-1185">Reference proteome</keyword>
<dbReference type="Pfam" id="PF04950">
    <property type="entry name" value="RIBIOP_C"/>
    <property type="match status" value="1"/>
</dbReference>
<evidence type="ECO:0000313" key="8">
    <source>
        <dbReference type="Proteomes" id="UP000646827"/>
    </source>
</evidence>
<name>A0A8H7RXF5_9FUNG</name>
<comment type="similarity">
    <text evidence="4">Belongs to the TRAFAC class translation factor GTPase superfamily. Bms1-like GTPase family. TSR1 subfamily.</text>
</comment>
<organism evidence="7 8">
    <name type="scientific">Circinella minor</name>
    <dbReference type="NCBI Taxonomy" id="1195481"/>
    <lineage>
        <taxon>Eukaryota</taxon>
        <taxon>Fungi</taxon>
        <taxon>Fungi incertae sedis</taxon>
        <taxon>Mucoromycota</taxon>
        <taxon>Mucoromycotina</taxon>
        <taxon>Mucoromycetes</taxon>
        <taxon>Mucorales</taxon>
        <taxon>Lichtheimiaceae</taxon>
        <taxon>Circinella</taxon>
    </lineage>
</organism>
<feature type="region of interest" description="Disordered" evidence="5">
    <location>
        <begin position="302"/>
        <end position="337"/>
    </location>
</feature>
<dbReference type="SMART" id="SM00785">
    <property type="entry name" value="AARP2CN"/>
    <property type="match status" value="1"/>
</dbReference>
<evidence type="ECO:0000256" key="5">
    <source>
        <dbReference type="SAM" id="MobiDB-lite"/>
    </source>
</evidence>
<keyword evidence="2" id="KW-0690">Ribosome biogenesis</keyword>
<keyword evidence="3" id="KW-0539">Nucleus</keyword>
<reference evidence="7 8" key="1">
    <citation type="submission" date="2020-12" db="EMBL/GenBank/DDBJ databases">
        <title>Metabolic potential, ecology and presence of endohyphal bacteria is reflected in genomic diversity of Mucoromycotina.</title>
        <authorList>
            <person name="Muszewska A."/>
            <person name="Okrasinska A."/>
            <person name="Steczkiewicz K."/>
            <person name="Drgas O."/>
            <person name="Orlowska M."/>
            <person name="Perlinska-Lenart U."/>
            <person name="Aleksandrzak-Piekarczyk T."/>
            <person name="Szatraj K."/>
            <person name="Zielenkiewicz U."/>
            <person name="Pilsyk S."/>
            <person name="Malc E."/>
            <person name="Mieczkowski P."/>
            <person name="Kruszewska J.S."/>
            <person name="Biernat P."/>
            <person name="Pawlowska J."/>
        </authorList>
    </citation>
    <scope>NUCLEOTIDE SEQUENCE [LARGE SCALE GENOMIC DNA]</scope>
    <source>
        <strain evidence="7 8">CBS 142.35</strain>
    </source>
</reference>
<dbReference type="Pfam" id="PF22298">
    <property type="entry name" value="Tsr1_G-like"/>
    <property type="match status" value="1"/>
</dbReference>
<dbReference type="GO" id="GO:0030688">
    <property type="term" value="C:preribosome, small subunit precursor"/>
    <property type="evidence" value="ECO:0007669"/>
    <property type="project" value="TreeGrafter"/>
</dbReference>
<evidence type="ECO:0000256" key="4">
    <source>
        <dbReference type="ARBA" id="ARBA00038288"/>
    </source>
</evidence>
<comment type="subcellular location">
    <subcellularLocation>
        <location evidence="1">Nucleus</location>
        <location evidence="1">Nucleolus</location>
    </subcellularLocation>
</comment>